<keyword evidence="3 6" id="KW-0812">Transmembrane</keyword>
<evidence type="ECO:0000313" key="8">
    <source>
        <dbReference type="EMBL" id="GEP53813.1"/>
    </source>
</evidence>
<keyword evidence="6" id="KW-0813">Transport</keyword>
<evidence type="ECO:0000256" key="1">
    <source>
        <dbReference type="ARBA" id="ARBA00004651"/>
    </source>
</evidence>
<keyword evidence="2" id="KW-1003">Cell membrane</keyword>
<dbReference type="CDD" id="cd00038">
    <property type="entry name" value="CAP_ED"/>
    <property type="match status" value="1"/>
</dbReference>
<dbReference type="GO" id="GO:0005886">
    <property type="term" value="C:plasma membrane"/>
    <property type="evidence" value="ECO:0007669"/>
    <property type="project" value="UniProtKB-SubCell"/>
</dbReference>
<evidence type="ECO:0000256" key="3">
    <source>
        <dbReference type="ARBA" id="ARBA00022692"/>
    </source>
</evidence>
<comment type="subcellular location">
    <subcellularLocation>
        <location evidence="6">Cell inner membrane</location>
        <topology evidence="6">Multi-pass membrane protein</topology>
    </subcellularLocation>
    <subcellularLocation>
        <location evidence="1">Cell membrane</location>
        <topology evidence="1">Multi-pass membrane protein</topology>
    </subcellularLocation>
</comment>
<keyword evidence="4 6" id="KW-1133">Transmembrane helix</keyword>
<feature type="transmembrane region" description="Helical" evidence="6">
    <location>
        <begin position="118"/>
        <end position="141"/>
    </location>
</feature>
<name>A0A512N4D3_9HYPH</name>
<dbReference type="InterPro" id="IPR018490">
    <property type="entry name" value="cNMP-bd_dom_sf"/>
</dbReference>
<dbReference type="EMBL" id="BKAJ01000018">
    <property type="protein sequence ID" value="GEP53813.1"/>
    <property type="molecule type" value="Genomic_DNA"/>
</dbReference>
<comment type="subunit">
    <text evidence="6">Homoheptamer.</text>
</comment>
<dbReference type="Gene3D" id="2.30.30.60">
    <property type="match status" value="1"/>
</dbReference>
<reference evidence="8 9" key="1">
    <citation type="submission" date="2019-07" db="EMBL/GenBank/DDBJ databases">
        <title>Whole genome shotgun sequence of Reyranella soli NBRC 108950.</title>
        <authorList>
            <person name="Hosoyama A."/>
            <person name="Uohara A."/>
            <person name="Ohji S."/>
            <person name="Ichikawa N."/>
        </authorList>
    </citation>
    <scope>NUCLEOTIDE SEQUENCE [LARGE SCALE GENOMIC DNA]</scope>
    <source>
        <strain evidence="8 9">NBRC 108950</strain>
    </source>
</reference>
<evidence type="ECO:0000256" key="6">
    <source>
        <dbReference type="RuleBase" id="RU369025"/>
    </source>
</evidence>
<dbReference type="InterPro" id="IPR014710">
    <property type="entry name" value="RmlC-like_jellyroll"/>
</dbReference>
<evidence type="ECO:0000259" key="7">
    <source>
        <dbReference type="PROSITE" id="PS50042"/>
    </source>
</evidence>
<keyword evidence="6" id="KW-0407">Ion channel</keyword>
<dbReference type="InterPro" id="IPR023408">
    <property type="entry name" value="MscS_beta-dom_sf"/>
</dbReference>
<dbReference type="InterPro" id="IPR011066">
    <property type="entry name" value="MscS_channel_C_sf"/>
</dbReference>
<comment type="caution">
    <text evidence="8">The sequence shown here is derived from an EMBL/GenBank/DDBJ whole genome shotgun (WGS) entry which is preliminary data.</text>
</comment>
<dbReference type="InterPro" id="IPR010920">
    <property type="entry name" value="LSM_dom_sf"/>
</dbReference>
<keyword evidence="6" id="KW-0997">Cell inner membrane</keyword>
<dbReference type="Pfam" id="PF00027">
    <property type="entry name" value="cNMP_binding"/>
    <property type="match status" value="1"/>
</dbReference>
<feature type="domain" description="Cyclic nucleotide-binding" evidence="7">
    <location>
        <begin position="320"/>
        <end position="423"/>
    </location>
</feature>
<dbReference type="InterPro" id="IPR006685">
    <property type="entry name" value="MscS_channel_2nd"/>
</dbReference>
<evidence type="ECO:0000256" key="4">
    <source>
        <dbReference type="ARBA" id="ARBA00022989"/>
    </source>
</evidence>
<dbReference type="GO" id="GO:0008381">
    <property type="term" value="F:mechanosensitive monoatomic ion channel activity"/>
    <property type="evidence" value="ECO:0007669"/>
    <property type="project" value="InterPro"/>
</dbReference>
<dbReference type="SUPFAM" id="SSF82689">
    <property type="entry name" value="Mechanosensitive channel protein MscS (YggB), C-terminal domain"/>
    <property type="match status" value="1"/>
</dbReference>
<comment type="function">
    <text evidence="6">Mechanosensitive channel that participates in the regulation of osmotic pressure changes within the cell, opening in response to stretch forces in the membrane lipid bilayer, without the need for other proteins. Contributes to normal resistance to hypoosmotic shock. Forms an ion channel of 1.0 nanosiemens conductance with a slight preference for anions.</text>
</comment>
<evidence type="ECO:0000313" key="9">
    <source>
        <dbReference type="Proteomes" id="UP000321058"/>
    </source>
</evidence>
<dbReference type="InterPro" id="IPR045275">
    <property type="entry name" value="MscS_archaea/bacteria_type"/>
</dbReference>
<comment type="similarity">
    <text evidence="6">Belongs to the MscS (TC 1.A.23) family.</text>
</comment>
<proteinExistence type="inferred from homology"/>
<dbReference type="SUPFAM" id="SSF51206">
    <property type="entry name" value="cAMP-binding domain-like"/>
    <property type="match status" value="1"/>
</dbReference>
<dbReference type="Proteomes" id="UP000321058">
    <property type="component" value="Unassembled WGS sequence"/>
</dbReference>
<gene>
    <name evidence="8" type="ORF">RSO01_09790</name>
</gene>
<evidence type="ECO:0000256" key="2">
    <source>
        <dbReference type="ARBA" id="ARBA00022475"/>
    </source>
</evidence>
<feature type="transmembrane region" description="Helical" evidence="6">
    <location>
        <begin position="84"/>
        <end position="106"/>
    </location>
</feature>
<dbReference type="SUPFAM" id="SSF50182">
    <property type="entry name" value="Sm-like ribonucleoproteins"/>
    <property type="match status" value="1"/>
</dbReference>
<dbReference type="Gene3D" id="3.30.70.100">
    <property type="match status" value="1"/>
</dbReference>
<dbReference type="PANTHER" id="PTHR30221:SF1">
    <property type="entry name" value="SMALL-CONDUCTANCE MECHANOSENSITIVE CHANNEL"/>
    <property type="match status" value="1"/>
</dbReference>
<organism evidence="8 9">
    <name type="scientific">Reyranella soli</name>
    <dbReference type="NCBI Taxonomy" id="1230389"/>
    <lineage>
        <taxon>Bacteria</taxon>
        <taxon>Pseudomonadati</taxon>
        <taxon>Pseudomonadota</taxon>
        <taxon>Alphaproteobacteria</taxon>
        <taxon>Hyphomicrobiales</taxon>
        <taxon>Reyranellaceae</taxon>
        <taxon>Reyranella</taxon>
    </lineage>
</organism>
<dbReference type="Pfam" id="PF00924">
    <property type="entry name" value="MS_channel_2nd"/>
    <property type="match status" value="1"/>
</dbReference>
<dbReference type="PROSITE" id="PS50042">
    <property type="entry name" value="CNMP_BINDING_3"/>
    <property type="match status" value="1"/>
</dbReference>
<sequence length="486" mass="53137">MSDGAMKVYGRLAMIIAALVVLVILDRLFTGPVAVVSGLSEVTLTQWVVGALCLAITVMLARVVKREVIHGWLERRSGKDVPPLIGSLVSGLVIFIGICLILAFVFQRDVTALVATGGASLMILGIALRDVMLALFTGILLNVEKPFRVGDQVRINDRLTGKVERITWRTTVLQTGANETVYVPNLQLSSAVILNQAQPDNRSKRSLELTIDYDTSVESAERILYAATLAAAGVTHVSPPTVFARKLTPDGVLYEVAFTIGNYGDGKKAEHAVIKSILQCMRDADIGIAFPKAGSITIEGRTRIANRSLDVFHLVQQVRLFRGLPQELCHRISGALIEHHFAAGATIVRAGERRHSLFIVGEGMAKRTASDREGASVEEQRFIATEFFGRKALFACQPHNATVTAETALLMYEFDRRAFGRLIAETPALIETFASALAHLAWRETYQHSADEEPPPDVIDRLINLYRGQIEANYGPRTEPVSLAAE</sequence>
<keyword evidence="9" id="KW-1185">Reference proteome</keyword>
<keyword evidence="6" id="KW-0406">Ion transport</keyword>
<protein>
    <recommendedName>
        <fullName evidence="6">Small-conductance mechanosensitive channel</fullName>
    </recommendedName>
</protein>
<dbReference type="Gene3D" id="1.10.287.1260">
    <property type="match status" value="1"/>
</dbReference>
<feature type="transmembrane region" description="Helical" evidence="6">
    <location>
        <begin position="47"/>
        <end position="64"/>
    </location>
</feature>
<dbReference type="SMART" id="SM00100">
    <property type="entry name" value="cNMP"/>
    <property type="match status" value="1"/>
</dbReference>
<evidence type="ECO:0000256" key="5">
    <source>
        <dbReference type="ARBA" id="ARBA00023136"/>
    </source>
</evidence>
<dbReference type="OrthoDB" id="9775207at2"/>
<feature type="transmembrane region" description="Helical" evidence="6">
    <location>
        <begin position="12"/>
        <end position="35"/>
    </location>
</feature>
<dbReference type="Gene3D" id="2.60.120.10">
    <property type="entry name" value="Jelly Rolls"/>
    <property type="match status" value="1"/>
</dbReference>
<dbReference type="InterPro" id="IPR000595">
    <property type="entry name" value="cNMP-bd_dom"/>
</dbReference>
<keyword evidence="5 6" id="KW-0472">Membrane</keyword>
<dbReference type="RefSeq" id="WP_147146809.1">
    <property type="nucleotide sequence ID" value="NZ_BKAJ01000018.1"/>
</dbReference>
<accession>A0A512N4D3</accession>
<dbReference type="PANTHER" id="PTHR30221">
    <property type="entry name" value="SMALL-CONDUCTANCE MECHANOSENSITIVE CHANNEL"/>
    <property type="match status" value="1"/>
</dbReference>
<dbReference type="AlphaFoldDB" id="A0A512N4D3"/>